<dbReference type="InterPro" id="IPR008271">
    <property type="entry name" value="Ser/Thr_kinase_AS"/>
</dbReference>
<dbReference type="Proteomes" id="UP000053424">
    <property type="component" value="Unassembled WGS sequence"/>
</dbReference>
<sequence>AQGLNYLHSLGVVHLDIKPDNIFLTMNRHCVIGDFGGSMYAPGRIQAGQVGLPSTEIHWYEFGFSAPEVITSREVNFTCKVDIWSLGVVMFFMINPGHIKFPDPSEEEPVEVADYKEMGLLQRDLRDNLLKEAAPESLSSLILKVSA</sequence>
<dbReference type="AlphaFoldDB" id="A0A0C3CPI6"/>
<dbReference type="STRING" id="686832.A0A0C3CPI6"/>
<dbReference type="EMBL" id="KN831772">
    <property type="protein sequence ID" value="KIM45731.1"/>
    <property type="molecule type" value="Genomic_DNA"/>
</dbReference>
<dbReference type="PROSITE" id="PS00108">
    <property type="entry name" value="PROTEIN_KINASE_ST"/>
    <property type="match status" value="1"/>
</dbReference>
<dbReference type="InterPro" id="IPR000719">
    <property type="entry name" value="Prot_kinase_dom"/>
</dbReference>
<dbReference type="GO" id="GO:0005634">
    <property type="term" value="C:nucleus"/>
    <property type="evidence" value="ECO:0007669"/>
    <property type="project" value="TreeGrafter"/>
</dbReference>
<name>A0A0C3CPI6_HEBCY</name>
<dbReference type="GO" id="GO:0004672">
    <property type="term" value="F:protein kinase activity"/>
    <property type="evidence" value="ECO:0007669"/>
    <property type="project" value="InterPro"/>
</dbReference>
<reference evidence="2 3" key="1">
    <citation type="submission" date="2014-04" db="EMBL/GenBank/DDBJ databases">
        <authorList>
            <consortium name="DOE Joint Genome Institute"/>
            <person name="Kuo A."/>
            <person name="Gay G."/>
            <person name="Dore J."/>
            <person name="Kohler A."/>
            <person name="Nagy L.G."/>
            <person name="Floudas D."/>
            <person name="Copeland A."/>
            <person name="Barry K.W."/>
            <person name="Cichocki N."/>
            <person name="Veneault-Fourrey C."/>
            <person name="LaButti K."/>
            <person name="Lindquist E.A."/>
            <person name="Lipzen A."/>
            <person name="Lundell T."/>
            <person name="Morin E."/>
            <person name="Murat C."/>
            <person name="Sun H."/>
            <person name="Tunlid A."/>
            <person name="Henrissat B."/>
            <person name="Grigoriev I.V."/>
            <person name="Hibbett D.S."/>
            <person name="Martin F."/>
            <person name="Nordberg H.P."/>
            <person name="Cantor M.N."/>
            <person name="Hua S.X."/>
        </authorList>
    </citation>
    <scope>NUCLEOTIDE SEQUENCE [LARGE SCALE GENOMIC DNA]</scope>
    <source>
        <strain evidence="3">h7</strain>
    </source>
</reference>
<reference evidence="3" key="2">
    <citation type="submission" date="2015-01" db="EMBL/GenBank/DDBJ databases">
        <title>Evolutionary Origins and Diversification of the Mycorrhizal Mutualists.</title>
        <authorList>
            <consortium name="DOE Joint Genome Institute"/>
            <consortium name="Mycorrhizal Genomics Consortium"/>
            <person name="Kohler A."/>
            <person name="Kuo A."/>
            <person name="Nagy L.G."/>
            <person name="Floudas D."/>
            <person name="Copeland A."/>
            <person name="Barry K.W."/>
            <person name="Cichocki N."/>
            <person name="Veneault-Fourrey C."/>
            <person name="LaButti K."/>
            <person name="Lindquist E.A."/>
            <person name="Lipzen A."/>
            <person name="Lundell T."/>
            <person name="Morin E."/>
            <person name="Murat C."/>
            <person name="Riley R."/>
            <person name="Ohm R."/>
            <person name="Sun H."/>
            <person name="Tunlid A."/>
            <person name="Henrissat B."/>
            <person name="Grigoriev I.V."/>
            <person name="Hibbett D.S."/>
            <person name="Martin F."/>
        </authorList>
    </citation>
    <scope>NUCLEOTIDE SEQUENCE [LARGE SCALE GENOMIC DNA]</scope>
    <source>
        <strain evidence="3">h7</strain>
    </source>
</reference>
<dbReference type="Pfam" id="PF00069">
    <property type="entry name" value="Pkinase"/>
    <property type="match status" value="1"/>
</dbReference>
<feature type="non-terminal residue" evidence="2">
    <location>
        <position position="1"/>
    </location>
</feature>
<dbReference type="PROSITE" id="PS50011">
    <property type="entry name" value="PROTEIN_KINASE_DOM"/>
    <property type="match status" value="1"/>
</dbReference>
<accession>A0A0C3CPI6</accession>
<organism evidence="2 3">
    <name type="scientific">Hebeloma cylindrosporum</name>
    <dbReference type="NCBI Taxonomy" id="76867"/>
    <lineage>
        <taxon>Eukaryota</taxon>
        <taxon>Fungi</taxon>
        <taxon>Dikarya</taxon>
        <taxon>Basidiomycota</taxon>
        <taxon>Agaricomycotina</taxon>
        <taxon>Agaricomycetes</taxon>
        <taxon>Agaricomycetidae</taxon>
        <taxon>Agaricales</taxon>
        <taxon>Agaricineae</taxon>
        <taxon>Hymenogastraceae</taxon>
        <taxon>Hebeloma</taxon>
    </lineage>
</organism>
<dbReference type="OrthoDB" id="10252171at2759"/>
<dbReference type="SUPFAM" id="SSF56112">
    <property type="entry name" value="Protein kinase-like (PK-like)"/>
    <property type="match status" value="1"/>
</dbReference>
<keyword evidence="3" id="KW-1185">Reference proteome</keyword>
<dbReference type="GO" id="GO:0005524">
    <property type="term" value="F:ATP binding"/>
    <property type="evidence" value="ECO:0007669"/>
    <property type="project" value="InterPro"/>
</dbReference>
<evidence type="ECO:0000259" key="1">
    <source>
        <dbReference type="PROSITE" id="PS50011"/>
    </source>
</evidence>
<evidence type="ECO:0000313" key="3">
    <source>
        <dbReference type="Proteomes" id="UP000053424"/>
    </source>
</evidence>
<protein>
    <recommendedName>
        <fullName evidence="1">Protein kinase domain-containing protein</fullName>
    </recommendedName>
</protein>
<feature type="domain" description="Protein kinase" evidence="1">
    <location>
        <begin position="1"/>
        <end position="147"/>
    </location>
</feature>
<evidence type="ECO:0000313" key="2">
    <source>
        <dbReference type="EMBL" id="KIM45731.1"/>
    </source>
</evidence>
<dbReference type="InterPro" id="IPR011009">
    <property type="entry name" value="Kinase-like_dom_sf"/>
</dbReference>
<proteinExistence type="predicted"/>
<dbReference type="Gene3D" id="1.10.510.10">
    <property type="entry name" value="Transferase(Phosphotransferase) domain 1"/>
    <property type="match status" value="1"/>
</dbReference>
<dbReference type="PANTHER" id="PTHR24345">
    <property type="entry name" value="SERINE/THREONINE-PROTEIN KINASE PLK"/>
    <property type="match status" value="1"/>
</dbReference>
<gene>
    <name evidence="2" type="ORF">M413DRAFT_65788</name>
</gene>
<dbReference type="HOGENOM" id="CLU_1772496_0_0_1"/>